<evidence type="ECO:0000259" key="15">
    <source>
        <dbReference type="Pfam" id="PF14849"/>
    </source>
</evidence>
<dbReference type="InterPro" id="IPR019998">
    <property type="entry name" value="Membr_insert_YidC"/>
</dbReference>
<dbReference type="GO" id="GO:0005886">
    <property type="term" value="C:plasma membrane"/>
    <property type="evidence" value="ECO:0007669"/>
    <property type="project" value="UniProtKB-SubCell"/>
</dbReference>
<keyword evidence="4 13" id="KW-0813">Transport</keyword>
<comment type="function">
    <text evidence="13">Required for the insertion and/or proper folding and/or complex formation of integral membrane proteins into the membrane. Involved in integration of membrane proteins that insert both dependently and independently of the Sec translocase complex, as well as at least some lipoproteins. Aids folding of multispanning membrane proteins.</text>
</comment>
<reference evidence="16 17" key="1">
    <citation type="journal article" date="2013" name="Genome Announc.">
        <title>Draft genome sequences for three mercury-methylating, sulfate-reducing bacteria.</title>
        <authorList>
            <person name="Brown S.D."/>
            <person name="Hurt R.A.Jr."/>
            <person name="Gilmour C.C."/>
            <person name="Elias D.A."/>
        </authorList>
    </citation>
    <scope>NUCLEOTIDE SEQUENCE [LARGE SCALE GENOMIC DNA]</scope>
    <source>
        <strain evidence="16 17">DSM 2059</strain>
    </source>
</reference>
<proteinExistence type="inferred from homology"/>
<dbReference type="Gene3D" id="2.70.98.90">
    <property type="match status" value="1"/>
</dbReference>
<evidence type="ECO:0000256" key="2">
    <source>
        <dbReference type="ARBA" id="ARBA00010527"/>
    </source>
</evidence>
<sequence>MEQARLFVAIALSFLVIFVWQFFMVEPDAPPPVETDSVAEVAVPPAPKTDIAKPDIAATDFPTPSEETLPARVITIDTPLYIAKISERGAVFESIVLKKYRETAQKDSPMKALIPKDVPGGTVYTGFSGGDFPNLDNAVFTASVDADNLSISSVSEDIVFSYASPEGIVMEKRFRFSPDTYLVGFDLTMKNMSARPVEGALSVGLSGQSSSNGATYGFEGPSALIDNSLEQIKIKSIEDKNIYDGKIGWAAIEGRYFFSAIIPKASESSRLHLSVAQNDLLRSQYVLPAVTLEPSTVKTFAFDLFFGPKSLKILSQYHNGLDKLIHFGMFDILAKPCLWLMNYIYSVIPNYGVAIIILTIIIKLILWPLGNKSYASMNQMKKIQPLMAEIREKHKDDKKKMNEELMGLYRIYKVNPMGGCLPMVLQIPVFFALYRMLYEAIELRHAPFVGWINDLSAPDRLFRFDFSIPFMEPPYGVPVLTIIMGATMLLQQKMSPPPGDPTQAKMMMLMPVVFTFIFINFSSGLVLYWLVNNILSIAQQYYIGRKNA</sequence>
<feature type="transmembrane region" description="Helical" evidence="13">
    <location>
        <begin position="475"/>
        <end position="491"/>
    </location>
</feature>
<evidence type="ECO:0000256" key="11">
    <source>
        <dbReference type="ARBA" id="ARBA00033245"/>
    </source>
</evidence>
<dbReference type="PATRIC" id="fig|1121405.3.peg.3760"/>
<evidence type="ECO:0000256" key="7">
    <source>
        <dbReference type="ARBA" id="ARBA00022927"/>
    </source>
</evidence>
<keyword evidence="5 13" id="KW-1003">Cell membrane</keyword>
<keyword evidence="17" id="KW-1185">Reference proteome</keyword>
<dbReference type="InterPro" id="IPR028053">
    <property type="entry name" value="Membr_insert_YidC_N"/>
</dbReference>
<evidence type="ECO:0000256" key="10">
    <source>
        <dbReference type="ARBA" id="ARBA00023186"/>
    </source>
</evidence>
<accession>S7TC03</accession>
<evidence type="ECO:0000313" key="17">
    <source>
        <dbReference type="Proteomes" id="UP000014977"/>
    </source>
</evidence>
<evidence type="ECO:0000256" key="6">
    <source>
        <dbReference type="ARBA" id="ARBA00022692"/>
    </source>
</evidence>
<dbReference type="Pfam" id="PF14849">
    <property type="entry name" value="YidC_periplas"/>
    <property type="match status" value="1"/>
</dbReference>
<dbReference type="InterPro" id="IPR028055">
    <property type="entry name" value="YidC/Oxa/ALB_C"/>
</dbReference>
<dbReference type="Proteomes" id="UP000014977">
    <property type="component" value="Unassembled WGS sequence"/>
</dbReference>
<comment type="similarity">
    <text evidence="2 13">Belongs to the OXA1/ALB3/YidC family. Type 1 subfamily.</text>
</comment>
<evidence type="ECO:0000313" key="16">
    <source>
        <dbReference type="EMBL" id="EPR34697.1"/>
    </source>
</evidence>
<dbReference type="NCBIfam" id="TIGR03592">
    <property type="entry name" value="yidC_oxa1_cterm"/>
    <property type="match status" value="1"/>
</dbReference>
<gene>
    <name evidence="13" type="primary">yidC</name>
    <name evidence="16" type="ORF">dsmv_3269</name>
</gene>
<comment type="subunit">
    <text evidence="13">Interacts with the Sec translocase complex via SecD. Specifically interacts with transmembrane segments of nascent integral membrane proteins during membrane integration.</text>
</comment>
<dbReference type="InterPro" id="IPR047196">
    <property type="entry name" value="YidC_ALB_C"/>
</dbReference>
<feature type="domain" description="Membrane insertase YidC N-terminal" evidence="15">
    <location>
        <begin position="74"/>
        <end position="340"/>
    </location>
</feature>
<dbReference type="AlphaFoldDB" id="S7TC03"/>
<evidence type="ECO:0000256" key="3">
    <source>
        <dbReference type="ARBA" id="ARBA00015325"/>
    </source>
</evidence>
<comment type="caution">
    <text evidence="16">The sequence shown here is derived from an EMBL/GenBank/DDBJ whole genome shotgun (WGS) entry which is preliminary data.</text>
</comment>
<dbReference type="NCBIfam" id="NF002353">
    <property type="entry name" value="PRK01318.1-4"/>
    <property type="match status" value="1"/>
</dbReference>
<keyword evidence="8 13" id="KW-1133">Transmembrane helix</keyword>
<keyword evidence="7 13" id="KW-0653">Protein transport</keyword>
<dbReference type="STRING" id="897.B2D07_19420"/>
<dbReference type="GO" id="GO:0051205">
    <property type="term" value="P:protein insertion into membrane"/>
    <property type="evidence" value="ECO:0007669"/>
    <property type="project" value="TreeGrafter"/>
</dbReference>
<evidence type="ECO:0000259" key="14">
    <source>
        <dbReference type="Pfam" id="PF02096"/>
    </source>
</evidence>
<evidence type="ECO:0000256" key="13">
    <source>
        <dbReference type="HAMAP-Rule" id="MF_01810"/>
    </source>
</evidence>
<dbReference type="eggNOG" id="COG0706">
    <property type="taxonomic scope" value="Bacteria"/>
</dbReference>
<dbReference type="CDD" id="cd19961">
    <property type="entry name" value="EcYidC-like_peri"/>
    <property type="match status" value="1"/>
</dbReference>
<dbReference type="PRINTS" id="PR01900">
    <property type="entry name" value="YIDCPROTEIN"/>
</dbReference>
<dbReference type="InterPro" id="IPR038221">
    <property type="entry name" value="YidC_periplasmic_sf"/>
</dbReference>
<dbReference type="NCBIfam" id="TIGR03593">
    <property type="entry name" value="yidC_nterm"/>
    <property type="match status" value="1"/>
</dbReference>
<evidence type="ECO:0000256" key="5">
    <source>
        <dbReference type="ARBA" id="ARBA00022475"/>
    </source>
</evidence>
<keyword evidence="6 13" id="KW-0812">Transmembrane</keyword>
<evidence type="ECO:0000256" key="1">
    <source>
        <dbReference type="ARBA" id="ARBA00004429"/>
    </source>
</evidence>
<dbReference type="GO" id="GO:0015031">
    <property type="term" value="P:protein transport"/>
    <property type="evidence" value="ECO:0007669"/>
    <property type="project" value="UniProtKB-KW"/>
</dbReference>
<dbReference type="Pfam" id="PF02096">
    <property type="entry name" value="60KD_IMP"/>
    <property type="match status" value="1"/>
</dbReference>
<dbReference type="RefSeq" id="WP_020878359.1">
    <property type="nucleotide sequence ID" value="NZ_ATHJ01000111.1"/>
</dbReference>
<evidence type="ECO:0000256" key="12">
    <source>
        <dbReference type="ARBA" id="ARBA00033342"/>
    </source>
</evidence>
<feature type="transmembrane region" description="Helical" evidence="13">
    <location>
        <begin position="351"/>
        <end position="370"/>
    </location>
</feature>
<evidence type="ECO:0000256" key="8">
    <source>
        <dbReference type="ARBA" id="ARBA00022989"/>
    </source>
</evidence>
<comment type="subcellular location">
    <subcellularLocation>
        <location evidence="1">Cell inner membrane</location>
        <topology evidence="1">Multi-pass membrane protein</topology>
    </subcellularLocation>
    <subcellularLocation>
        <location evidence="13">Cell membrane</location>
        <topology evidence="13">Multi-pass membrane protein</topology>
    </subcellularLocation>
</comment>
<dbReference type="InterPro" id="IPR001708">
    <property type="entry name" value="YidC/ALB3/OXA1/COX18"/>
</dbReference>
<keyword evidence="10 13" id="KW-0143">Chaperone</keyword>
<dbReference type="EMBL" id="ATHJ01000111">
    <property type="protein sequence ID" value="EPR34697.1"/>
    <property type="molecule type" value="Genomic_DNA"/>
</dbReference>
<feature type="transmembrane region" description="Helical" evidence="13">
    <location>
        <begin position="512"/>
        <end position="531"/>
    </location>
</feature>
<dbReference type="PANTHER" id="PTHR12428:SF65">
    <property type="entry name" value="CYTOCHROME C OXIDASE ASSEMBLY PROTEIN COX18, MITOCHONDRIAL"/>
    <property type="match status" value="1"/>
</dbReference>
<evidence type="ECO:0000256" key="4">
    <source>
        <dbReference type="ARBA" id="ARBA00022448"/>
    </source>
</evidence>
<keyword evidence="9 13" id="KW-0472">Membrane</keyword>
<dbReference type="PRINTS" id="PR00701">
    <property type="entry name" value="60KDINNERMP"/>
</dbReference>
<evidence type="ECO:0000256" key="9">
    <source>
        <dbReference type="ARBA" id="ARBA00023136"/>
    </source>
</evidence>
<dbReference type="CDD" id="cd20070">
    <property type="entry name" value="5TM_YidC_Alb3"/>
    <property type="match status" value="1"/>
</dbReference>
<feature type="transmembrane region" description="Helical" evidence="13">
    <location>
        <begin position="6"/>
        <end position="25"/>
    </location>
</feature>
<dbReference type="PANTHER" id="PTHR12428">
    <property type="entry name" value="OXA1"/>
    <property type="match status" value="1"/>
</dbReference>
<dbReference type="GO" id="GO:0032977">
    <property type="term" value="F:membrane insertase activity"/>
    <property type="evidence" value="ECO:0007669"/>
    <property type="project" value="InterPro"/>
</dbReference>
<protein>
    <recommendedName>
        <fullName evidence="3 13">Membrane protein insertase YidC</fullName>
    </recommendedName>
    <alternativeName>
        <fullName evidence="12 13">Foldase YidC</fullName>
    </alternativeName>
    <alternativeName>
        <fullName evidence="11 13">Membrane integrase YidC</fullName>
    </alternativeName>
    <alternativeName>
        <fullName evidence="13">Membrane protein YidC</fullName>
    </alternativeName>
</protein>
<name>S7TC03_DESML</name>
<dbReference type="HAMAP" id="MF_01810">
    <property type="entry name" value="YidC_type1"/>
    <property type="match status" value="1"/>
</dbReference>
<organism evidence="16 17">
    <name type="scientific">Desulfococcus multivorans DSM 2059</name>
    <dbReference type="NCBI Taxonomy" id="1121405"/>
    <lineage>
        <taxon>Bacteria</taxon>
        <taxon>Pseudomonadati</taxon>
        <taxon>Thermodesulfobacteriota</taxon>
        <taxon>Desulfobacteria</taxon>
        <taxon>Desulfobacterales</taxon>
        <taxon>Desulfococcaceae</taxon>
        <taxon>Desulfococcus</taxon>
    </lineage>
</organism>
<feature type="domain" description="Membrane insertase YidC/Oxa/ALB C-terminal" evidence="14">
    <location>
        <begin position="351"/>
        <end position="544"/>
    </location>
</feature>